<dbReference type="RefSeq" id="WP_290357405.1">
    <property type="nucleotide sequence ID" value="NZ_JAUHHC010000001.1"/>
</dbReference>
<dbReference type="InterPro" id="IPR036938">
    <property type="entry name" value="PAP2/HPO_sf"/>
</dbReference>
<accession>A0ABT8DL02</accession>
<name>A0ABT8DL02_9BURK</name>
<evidence type="ECO:0000259" key="2">
    <source>
        <dbReference type="Pfam" id="PF01569"/>
    </source>
</evidence>
<comment type="caution">
    <text evidence="3">The sequence shown here is derived from an EMBL/GenBank/DDBJ whole genome shotgun (WGS) entry which is preliminary data.</text>
</comment>
<proteinExistence type="predicted"/>
<feature type="transmembrane region" description="Helical" evidence="1">
    <location>
        <begin position="170"/>
        <end position="188"/>
    </location>
</feature>
<feature type="transmembrane region" description="Helical" evidence="1">
    <location>
        <begin position="31"/>
        <end position="49"/>
    </location>
</feature>
<dbReference type="Pfam" id="PF01569">
    <property type="entry name" value="PAP2"/>
    <property type="match status" value="1"/>
</dbReference>
<feature type="transmembrane region" description="Helical" evidence="1">
    <location>
        <begin position="86"/>
        <end position="104"/>
    </location>
</feature>
<keyword evidence="4" id="KW-1185">Reference proteome</keyword>
<feature type="transmembrane region" description="Helical" evidence="1">
    <location>
        <begin position="195"/>
        <end position="212"/>
    </location>
</feature>
<reference evidence="3 4" key="1">
    <citation type="submission" date="2023-06" db="EMBL/GenBank/DDBJ databases">
        <title>Pelomonas sp. PFR6 16S ribosomal RNA gene Genome sequencing and assembly.</title>
        <authorList>
            <person name="Woo H."/>
        </authorList>
    </citation>
    <scope>NUCLEOTIDE SEQUENCE [LARGE SCALE GENOMIC DNA]</scope>
    <source>
        <strain evidence="3 4">PFR6</strain>
    </source>
</reference>
<feature type="transmembrane region" description="Helical" evidence="1">
    <location>
        <begin position="113"/>
        <end position="129"/>
    </location>
</feature>
<dbReference type="SUPFAM" id="SSF48317">
    <property type="entry name" value="Acid phosphatase/Vanadium-dependent haloperoxidase"/>
    <property type="match status" value="1"/>
</dbReference>
<dbReference type="EMBL" id="JAUHHC010000001">
    <property type="protein sequence ID" value="MDN3919090.1"/>
    <property type="molecule type" value="Genomic_DNA"/>
</dbReference>
<keyword evidence="1" id="KW-1133">Transmembrane helix</keyword>
<evidence type="ECO:0000313" key="3">
    <source>
        <dbReference type="EMBL" id="MDN3919090.1"/>
    </source>
</evidence>
<keyword evidence="1" id="KW-0472">Membrane</keyword>
<dbReference type="Proteomes" id="UP001228044">
    <property type="component" value="Unassembled WGS sequence"/>
</dbReference>
<evidence type="ECO:0000313" key="4">
    <source>
        <dbReference type="Proteomes" id="UP001228044"/>
    </source>
</evidence>
<sequence>MQEALSNAGMRLPATVTHPALPATQAPSRHFLWSDLLVALLGLAMLLAWDGSGLDLALVRHWGDAQGFAWREHWLTAKVLHEGGRAAAWLLALVLIVNCFKPLWPRQTRTERLGWLAMTVFCVVLIPLLKHQSQTSCPWDLAEFGGVAHYVSHWHIGVADGGPGRCFPSGHASSAFAFLSGFFALRRAYPRSARAWLLGVLLVGTLFGWTQMARGAHYASHTMWTAWICWCCCAVGALALRRRP</sequence>
<protein>
    <submittedName>
        <fullName evidence="3">Phosphatase PAP2 family protein</fullName>
    </submittedName>
</protein>
<keyword evidence="1" id="KW-0812">Transmembrane</keyword>
<organism evidence="3 4">
    <name type="scientific">Roseateles violae</name>
    <dbReference type="NCBI Taxonomy" id="3058042"/>
    <lineage>
        <taxon>Bacteria</taxon>
        <taxon>Pseudomonadati</taxon>
        <taxon>Pseudomonadota</taxon>
        <taxon>Betaproteobacteria</taxon>
        <taxon>Burkholderiales</taxon>
        <taxon>Sphaerotilaceae</taxon>
        <taxon>Roseateles</taxon>
    </lineage>
</organism>
<feature type="domain" description="Phosphatidic acid phosphatase type 2/haloperoxidase" evidence="2">
    <location>
        <begin position="117"/>
        <end position="238"/>
    </location>
</feature>
<feature type="transmembrane region" description="Helical" evidence="1">
    <location>
        <begin position="224"/>
        <end position="240"/>
    </location>
</feature>
<dbReference type="Gene3D" id="1.20.144.10">
    <property type="entry name" value="Phosphatidic acid phosphatase type 2/haloperoxidase"/>
    <property type="match status" value="1"/>
</dbReference>
<dbReference type="CDD" id="cd03396">
    <property type="entry name" value="PAP2_like_6"/>
    <property type="match status" value="1"/>
</dbReference>
<gene>
    <name evidence="3" type="ORF">QWJ38_02240</name>
</gene>
<dbReference type="InterPro" id="IPR000326">
    <property type="entry name" value="PAP2/HPO"/>
</dbReference>
<evidence type="ECO:0000256" key="1">
    <source>
        <dbReference type="SAM" id="Phobius"/>
    </source>
</evidence>